<proteinExistence type="predicted"/>
<evidence type="ECO:0000313" key="3">
    <source>
        <dbReference type="Proteomes" id="UP000827092"/>
    </source>
</evidence>
<feature type="region of interest" description="Disordered" evidence="1">
    <location>
        <begin position="36"/>
        <end position="73"/>
    </location>
</feature>
<evidence type="ECO:0000313" key="2">
    <source>
        <dbReference type="EMBL" id="KAG8184507.1"/>
    </source>
</evidence>
<sequence length="91" mass="9671">MPGPTRLEPNQVCLTHCPFPTPSVFLAALEPSPAHVPKLDPSANPGPRKSPLMQVHVSSTHAAPPGPEGSSPGMLPCWAPPMPYWIPTKPH</sequence>
<dbReference type="AlphaFoldDB" id="A0AAV6UJD5"/>
<accession>A0AAV6UJD5</accession>
<evidence type="ECO:0000256" key="1">
    <source>
        <dbReference type="SAM" id="MobiDB-lite"/>
    </source>
</evidence>
<name>A0AAV6UJD5_9ARAC</name>
<comment type="caution">
    <text evidence="2">The sequence shown here is derived from an EMBL/GenBank/DDBJ whole genome shotgun (WGS) entry which is preliminary data.</text>
</comment>
<dbReference type="Proteomes" id="UP000827092">
    <property type="component" value="Unassembled WGS sequence"/>
</dbReference>
<gene>
    <name evidence="2" type="ORF">JTE90_002353</name>
</gene>
<keyword evidence="3" id="KW-1185">Reference proteome</keyword>
<reference evidence="2 3" key="1">
    <citation type="journal article" date="2022" name="Nat. Ecol. Evol.">
        <title>A masculinizing supergene underlies an exaggerated male reproductive morph in a spider.</title>
        <authorList>
            <person name="Hendrickx F."/>
            <person name="De Corte Z."/>
            <person name="Sonet G."/>
            <person name="Van Belleghem S.M."/>
            <person name="Kostlbacher S."/>
            <person name="Vangestel C."/>
        </authorList>
    </citation>
    <scope>NUCLEOTIDE SEQUENCE [LARGE SCALE GENOMIC DNA]</scope>
    <source>
        <strain evidence="2">W744_W776</strain>
    </source>
</reference>
<dbReference type="EMBL" id="JAFNEN010000372">
    <property type="protein sequence ID" value="KAG8184507.1"/>
    <property type="molecule type" value="Genomic_DNA"/>
</dbReference>
<protein>
    <submittedName>
        <fullName evidence="2">Uncharacterized protein</fullName>
    </submittedName>
</protein>
<organism evidence="2 3">
    <name type="scientific">Oedothorax gibbosus</name>
    <dbReference type="NCBI Taxonomy" id="931172"/>
    <lineage>
        <taxon>Eukaryota</taxon>
        <taxon>Metazoa</taxon>
        <taxon>Ecdysozoa</taxon>
        <taxon>Arthropoda</taxon>
        <taxon>Chelicerata</taxon>
        <taxon>Arachnida</taxon>
        <taxon>Araneae</taxon>
        <taxon>Araneomorphae</taxon>
        <taxon>Entelegynae</taxon>
        <taxon>Araneoidea</taxon>
        <taxon>Linyphiidae</taxon>
        <taxon>Erigoninae</taxon>
        <taxon>Oedothorax</taxon>
    </lineage>
</organism>